<dbReference type="RefSeq" id="WP_331243499.1">
    <property type="nucleotide sequence ID" value="NZ_JAQSGJ010000011.1"/>
</dbReference>
<feature type="domain" description="SpaA-like prealbumin fold" evidence="6">
    <location>
        <begin position="651"/>
        <end position="732"/>
    </location>
</feature>
<dbReference type="InterPro" id="IPR013783">
    <property type="entry name" value="Ig-like_fold"/>
</dbReference>
<reference evidence="8 9" key="1">
    <citation type="submission" date="2023-02" db="EMBL/GenBank/DDBJ databases">
        <title>The predominant lactic acid bacteria and yeasts involved in the spontaneous fermentation of millet during the production of the traditional porridge Hausa koko in Ghana.</title>
        <authorList>
            <person name="Atter A."/>
            <person name="Diaz M."/>
        </authorList>
    </citation>
    <scope>NUCLEOTIDE SEQUENCE [LARGE SCALE GENOMIC DNA]</scope>
    <source>
        <strain evidence="8 9">FI11640</strain>
    </source>
</reference>
<keyword evidence="9" id="KW-1185">Reference proteome</keyword>
<dbReference type="EMBL" id="JAQSGK010000011">
    <property type="protein sequence ID" value="MEE6715295.1"/>
    <property type="molecule type" value="Genomic_DNA"/>
</dbReference>
<feature type="signal peptide" evidence="5">
    <location>
        <begin position="1"/>
        <end position="30"/>
    </location>
</feature>
<keyword evidence="3 5" id="KW-0732">Signal</keyword>
<comment type="caution">
    <text evidence="8">The sequence shown here is derived from an EMBL/GenBank/DDBJ whole genome shotgun (WGS) entry which is preliminary data.</text>
</comment>
<name>A0ABU7SY68_9LACO</name>
<keyword evidence="2" id="KW-0964">Secreted</keyword>
<organism evidence="8 9">
    <name type="scientific">Schleiferilactobacillus harbinensis</name>
    <dbReference type="NCBI Taxonomy" id="304207"/>
    <lineage>
        <taxon>Bacteria</taxon>
        <taxon>Bacillati</taxon>
        <taxon>Bacillota</taxon>
        <taxon>Bacilli</taxon>
        <taxon>Lactobacillales</taxon>
        <taxon>Lactobacillaceae</taxon>
        <taxon>Schleiferilactobacillus</taxon>
    </lineage>
</organism>
<dbReference type="InterPro" id="IPR041033">
    <property type="entry name" value="SpaA_PFL_dom_1"/>
</dbReference>
<dbReference type="Pfam" id="PF20597">
    <property type="entry name" value="pAdhesive_15"/>
    <property type="match status" value="1"/>
</dbReference>
<dbReference type="Pfam" id="PF17802">
    <property type="entry name" value="SpaA"/>
    <property type="match status" value="3"/>
</dbReference>
<proteinExistence type="inferred from homology"/>
<keyword evidence="4" id="KW-1133">Transmembrane helix</keyword>
<evidence type="ECO:0000256" key="2">
    <source>
        <dbReference type="ARBA" id="ARBA00022525"/>
    </source>
</evidence>
<dbReference type="InterPro" id="IPR026588">
    <property type="entry name" value="Choice_anch_A"/>
</dbReference>
<evidence type="ECO:0000256" key="3">
    <source>
        <dbReference type="ARBA" id="ARBA00022729"/>
    </source>
</evidence>
<dbReference type="PANTHER" id="PTHR36108">
    <property type="entry name" value="COLOSSIN-B-RELATED"/>
    <property type="match status" value="1"/>
</dbReference>
<evidence type="ECO:0000256" key="5">
    <source>
        <dbReference type="SAM" id="SignalP"/>
    </source>
</evidence>
<evidence type="ECO:0000313" key="9">
    <source>
        <dbReference type="Proteomes" id="UP001330016"/>
    </source>
</evidence>
<evidence type="ECO:0000256" key="1">
    <source>
        <dbReference type="ARBA" id="ARBA00007257"/>
    </source>
</evidence>
<dbReference type="SUPFAM" id="SSF49478">
    <property type="entry name" value="Cna protein B-type domain"/>
    <property type="match status" value="2"/>
</dbReference>
<keyword evidence="4" id="KW-0472">Membrane</keyword>
<feature type="transmembrane region" description="Helical" evidence="4">
    <location>
        <begin position="765"/>
        <end position="786"/>
    </location>
</feature>
<gene>
    <name evidence="8" type="ORF">PS435_05420</name>
</gene>
<accession>A0ABU7SY68</accession>
<protein>
    <submittedName>
        <fullName evidence="8">Prealbumin-like fold domain-containing protein</fullName>
    </submittedName>
</protein>
<feature type="domain" description="Choice-of-anchor A" evidence="7">
    <location>
        <begin position="68"/>
        <end position="319"/>
    </location>
</feature>
<evidence type="ECO:0000313" key="8">
    <source>
        <dbReference type="EMBL" id="MEE6715295.1"/>
    </source>
</evidence>
<feature type="domain" description="SpaA-like prealbumin fold" evidence="6">
    <location>
        <begin position="557"/>
        <end position="613"/>
    </location>
</feature>
<dbReference type="Proteomes" id="UP001330016">
    <property type="component" value="Unassembled WGS sequence"/>
</dbReference>
<sequence length="795" mass="87612">MKTRRTALLSCWTILLLLLGGFWQAGTVKAADPSQWHQHTYGAPFNSSPFVSADRMLQVGDEGNIFLYNVVLSGNHSADSADTEGALAIQGNSTVPAVDRNGGISRFNYAGFFDGGNHGNGDGNSHPLSERHRISLLLGDEIRKYYPVGAQDKGHALVSGQGTNNKNSGYFVVRKEAVLKEEGQNANPWLQNANNPVFANGRVYHTDDFASGKNTVKMDDIFTRIFASQRHVENELTQLVGEEEEKGDPYTVDGEPYTVESFWGWWGNSIDVPVYHSKKDASTLIIDIPAKPGTDTAYMPGFKNNAPPIQDSSIKRIIFTTSQPKVIANSGDKSRQVAEKTIYWLPKAEQVTNYGNPDWSAPVVPEVNDGPENRFTQAYFNKMHCFSTALSGSLIAPVAKVVWSGAHINGYLWAKDFQQSGGAEAHNFYTPPLEELVDFMIGVNKHNADDHIPVANAEFILYRTAAGKTEYLTKASPETWSTERDQAIKLTTNSDGQIRVQLKVQKETQYRYYFHETKAPPGFQPPPADNAHEVSPNQGQTIGNISEVPNVPILEQEVGFHKTNQFGSILPDIKFTLTAADGKTFEAVSDKTGYVEFNGVTPGEYKLKEETKNAIGPTEWDVTIVIVDGKAELRFKDGDKIDTIVNQKRLSLRLTKVDENGQILRGAKFRLQGPNGYDQTRPEDEQEIGIFLFTGLGPGEYTLTEVEAPEGYDKLEKPIKIVVSDDMKTITADGKLLGRNGLVFGDKVQNKPVGVLPATGGWGMLPWYLTAGTIGFAAINVGVGYYGKQRRGREK</sequence>
<evidence type="ECO:0000256" key="4">
    <source>
        <dbReference type="SAM" id="Phobius"/>
    </source>
</evidence>
<dbReference type="PANTHER" id="PTHR36108:SF13">
    <property type="entry name" value="COLOSSIN-B-RELATED"/>
    <property type="match status" value="1"/>
</dbReference>
<feature type="domain" description="SpaA-like prealbumin fold" evidence="6">
    <location>
        <begin position="441"/>
        <end position="528"/>
    </location>
</feature>
<keyword evidence="4" id="KW-0812">Transmembrane</keyword>
<comment type="similarity">
    <text evidence="1">Belongs to the serine-aspartate repeat-containing protein (SDr) family.</text>
</comment>
<feature type="chain" id="PRO_5046119809" evidence="5">
    <location>
        <begin position="31"/>
        <end position="795"/>
    </location>
</feature>
<dbReference type="Gene3D" id="2.60.40.10">
    <property type="entry name" value="Immunoglobulins"/>
    <property type="match status" value="3"/>
</dbReference>
<evidence type="ECO:0000259" key="6">
    <source>
        <dbReference type="Pfam" id="PF17802"/>
    </source>
</evidence>
<evidence type="ECO:0000259" key="7">
    <source>
        <dbReference type="Pfam" id="PF20597"/>
    </source>
</evidence>